<sequence>MLHILTGCCTFGTRRETDESSFRMISGIIFI</sequence>
<name>A0A0E9VHU3_ANGAN</name>
<proteinExistence type="predicted"/>
<reference evidence="1" key="1">
    <citation type="submission" date="2014-11" db="EMBL/GenBank/DDBJ databases">
        <authorList>
            <person name="Amaro Gonzalez C."/>
        </authorList>
    </citation>
    <scope>NUCLEOTIDE SEQUENCE</scope>
</reference>
<evidence type="ECO:0000313" key="1">
    <source>
        <dbReference type="EMBL" id="JAH76990.1"/>
    </source>
</evidence>
<accession>A0A0E9VHU3</accession>
<organism evidence="1">
    <name type="scientific">Anguilla anguilla</name>
    <name type="common">European freshwater eel</name>
    <name type="synonym">Muraena anguilla</name>
    <dbReference type="NCBI Taxonomy" id="7936"/>
    <lineage>
        <taxon>Eukaryota</taxon>
        <taxon>Metazoa</taxon>
        <taxon>Chordata</taxon>
        <taxon>Craniata</taxon>
        <taxon>Vertebrata</taxon>
        <taxon>Euteleostomi</taxon>
        <taxon>Actinopterygii</taxon>
        <taxon>Neopterygii</taxon>
        <taxon>Teleostei</taxon>
        <taxon>Anguilliformes</taxon>
        <taxon>Anguillidae</taxon>
        <taxon>Anguilla</taxon>
    </lineage>
</organism>
<dbReference type="EMBL" id="GBXM01031587">
    <property type="protein sequence ID" value="JAH76990.1"/>
    <property type="molecule type" value="Transcribed_RNA"/>
</dbReference>
<dbReference type="AlphaFoldDB" id="A0A0E9VHU3"/>
<protein>
    <submittedName>
        <fullName evidence="1">Uncharacterized protein</fullName>
    </submittedName>
</protein>
<reference evidence="1" key="2">
    <citation type="journal article" date="2015" name="Fish Shellfish Immunol.">
        <title>Early steps in the European eel (Anguilla anguilla)-Vibrio vulnificus interaction in the gills: Role of the RtxA13 toxin.</title>
        <authorList>
            <person name="Callol A."/>
            <person name="Pajuelo D."/>
            <person name="Ebbesson L."/>
            <person name="Teles M."/>
            <person name="MacKenzie S."/>
            <person name="Amaro C."/>
        </authorList>
    </citation>
    <scope>NUCLEOTIDE SEQUENCE</scope>
</reference>